<feature type="chain" id="PRO_5021465469" evidence="2">
    <location>
        <begin position="21"/>
        <end position="223"/>
    </location>
</feature>
<evidence type="ECO:0000313" key="5">
    <source>
        <dbReference type="Proteomes" id="UP000316727"/>
    </source>
</evidence>
<dbReference type="PROSITE" id="PS51257">
    <property type="entry name" value="PROKAR_LIPOPROTEIN"/>
    <property type="match status" value="1"/>
</dbReference>
<dbReference type="PANTHER" id="PTHR10900">
    <property type="entry name" value="PERIOSTIN-RELATED"/>
    <property type="match status" value="1"/>
</dbReference>
<dbReference type="AlphaFoldDB" id="A0A501VW07"/>
<name>A0A501VW07_9BACT</name>
<protein>
    <submittedName>
        <fullName evidence="4">Fasciclin domain-containing protein</fullName>
    </submittedName>
</protein>
<comment type="caution">
    <text evidence="4">The sequence shown here is derived from an EMBL/GenBank/DDBJ whole genome shotgun (WGS) entry which is preliminary data.</text>
</comment>
<organism evidence="4 5">
    <name type="scientific">Pontibacter mangrovi</name>
    <dbReference type="NCBI Taxonomy" id="2589816"/>
    <lineage>
        <taxon>Bacteria</taxon>
        <taxon>Pseudomonadati</taxon>
        <taxon>Bacteroidota</taxon>
        <taxon>Cytophagia</taxon>
        <taxon>Cytophagales</taxon>
        <taxon>Hymenobacteraceae</taxon>
        <taxon>Pontibacter</taxon>
    </lineage>
</organism>
<sequence length="223" mass="23198">MKTLKHLALAVALCGSAAMVSCGTRDDNAANELQEETKPNPGGQEEAKMTNPNTPGKQAGEGELGGDPVDASMTGVQVGGQEMVPSKNIVQNISSDSNLQTLAAALRQAGLVNTLNGSGPYTIFAPTNDAFKAMPEDELEKLMEASNKDQLAALLKNHVVAGKLTAADLTEGTTLKTLGGQQLNVTAKGDDIMVNGAKVVQADAMSQNGVIHIVEKVLTEEKM</sequence>
<evidence type="ECO:0000313" key="4">
    <source>
        <dbReference type="EMBL" id="TPE40585.1"/>
    </source>
</evidence>
<proteinExistence type="predicted"/>
<dbReference type="Pfam" id="PF02469">
    <property type="entry name" value="Fasciclin"/>
    <property type="match status" value="1"/>
</dbReference>
<keyword evidence="2" id="KW-0732">Signal</keyword>
<feature type="signal peptide" evidence="2">
    <location>
        <begin position="1"/>
        <end position="20"/>
    </location>
</feature>
<dbReference type="Gene3D" id="2.30.180.10">
    <property type="entry name" value="FAS1 domain"/>
    <property type="match status" value="1"/>
</dbReference>
<dbReference type="EMBL" id="VFRQ01000017">
    <property type="protein sequence ID" value="TPE40585.1"/>
    <property type="molecule type" value="Genomic_DNA"/>
</dbReference>
<keyword evidence="5" id="KW-1185">Reference proteome</keyword>
<dbReference type="RefSeq" id="WP_140623855.1">
    <property type="nucleotide sequence ID" value="NZ_VFRQ01000017.1"/>
</dbReference>
<reference evidence="4 5" key="1">
    <citation type="submission" date="2019-06" db="EMBL/GenBank/DDBJ databases">
        <title>A novel bacterium of genus Pontibacter, isolated from marine sediment.</title>
        <authorList>
            <person name="Huang H."/>
            <person name="Mo K."/>
            <person name="Hu Y."/>
        </authorList>
    </citation>
    <scope>NUCLEOTIDE SEQUENCE [LARGE SCALE GENOMIC DNA]</scope>
    <source>
        <strain evidence="4 5">HB172049</strain>
    </source>
</reference>
<dbReference type="SUPFAM" id="SSF82153">
    <property type="entry name" value="FAS1 domain"/>
    <property type="match status" value="1"/>
</dbReference>
<evidence type="ECO:0000259" key="3">
    <source>
        <dbReference type="PROSITE" id="PS50213"/>
    </source>
</evidence>
<dbReference type="PANTHER" id="PTHR10900:SF77">
    <property type="entry name" value="FI19380P1"/>
    <property type="match status" value="1"/>
</dbReference>
<dbReference type="SMART" id="SM00554">
    <property type="entry name" value="FAS1"/>
    <property type="match status" value="1"/>
</dbReference>
<accession>A0A501VW07</accession>
<dbReference type="FunFam" id="2.30.180.10:FF:000032">
    <property type="entry name" value="Fasciclin domain-containing protein, putative"/>
    <property type="match status" value="1"/>
</dbReference>
<dbReference type="OrthoDB" id="1119934at2"/>
<dbReference type="GO" id="GO:0005615">
    <property type="term" value="C:extracellular space"/>
    <property type="evidence" value="ECO:0007669"/>
    <property type="project" value="TreeGrafter"/>
</dbReference>
<dbReference type="Proteomes" id="UP000316727">
    <property type="component" value="Unassembled WGS sequence"/>
</dbReference>
<feature type="region of interest" description="Disordered" evidence="1">
    <location>
        <begin position="34"/>
        <end position="65"/>
    </location>
</feature>
<gene>
    <name evidence="4" type="ORF">FJM65_19790</name>
</gene>
<evidence type="ECO:0000256" key="2">
    <source>
        <dbReference type="SAM" id="SignalP"/>
    </source>
</evidence>
<feature type="domain" description="FAS1" evidence="3">
    <location>
        <begin position="86"/>
        <end position="218"/>
    </location>
</feature>
<dbReference type="PROSITE" id="PS50213">
    <property type="entry name" value="FAS1"/>
    <property type="match status" value="1"/>
</dbReference>
<evidence type="ECO:0000256" key="1">
    <source>
        <dbReference type="SAM" id="MobiDB-lite"/>
    </source>
</evidence>
<dbReference type="InterPro" id="IPR050904">
    <property type="entry name" value="Adhesion/Biosynth-related"/>
</dbReference>
<dbReference type="InterPro" id="IPR036378">
    <property type="entry name" value="FAS1_dom_sf"/>
</dbReference>
<dbReference type="InterPro" id="IPR000782">
    <property type="entry name" value="FAS1_domain"/>
</dbReference>